<dbReference type="PANTHER" id="PTHR30283">
    <property type="entry name" value="PEROXIDE STRESS RESPONSE PROTEIN YAAA"/>
    <property type="match status" value="1"/>
</dbReference>
<dbReference type="InterPro" id="IPR005583">
    <property type="entry name" value="YaaA"/>
</dbReference>
<proteinExistence type="inferred from homology"/>
<evidence type="ECO:0000313" key="3">
    <source>
        <dbReference type="Proteomes" id="UP001168435"/>
    </source>
</evidence>
<dbReference type="HAMAP" id="MF_00652">
    <property type="entry name" value="UPF0246"/>
    <property type="match status" value="1"/>
</dbReference>
<sequence>MLQVIISPAKQMRVARDTFSPRGIPPYPATTKRIYRALREIERTQGPDGLRGLWRVNDKLLAENIERLHAFEPVADEARLDDPDIAPSVSPAVFSYVGIQYRSMAPEVMGFAELEWLQEHLWILSGFYGCVRPFDAVEPYRLEMGAKLALDGARDLYALWGDAIARAIFTDDEPAVVVNLASVEYAKAVLPHLPEGATAVTCIFSEELRAGKPVQRATASKIARGSMVRWMAEHGVEDARDLTRFDVGYAFAPDLSDADGSTLVFVRQAGDAEEDHS</sequence>
<reference evidence="2" key="2">
    <citation type="submission" date="2024-05" db="EMBL/GenBank/DDBJ databases">
        <title>Identification and characterization of horizontal gene transfer across gut microbiota members of farm animals based on homology search.</title>
        <authorList>
            <person name="Schwarzerova J."/>
            <person name="Nykrynova M."/>
            <person name="Jureckova K."/>
            <person name="Cejkova D."/>
            <person name="Rychlik I."/>
        </authorList>
    </citation>
    <scope>NUCLEOTIDE SEQUENCE</scope>
    <source>
        <strain evidence="2">176_SSukc20</strain>
    </source>
</reference>
<dbReference type="RefSeq" id="WP_289836109.1">
    <property type="nucleotide sequence ID" value="NZ_JAUEIQ010000008.1"/>
</dbReference>
<dbReference type="PANTHER" id="PTHR30283:SF4">
    <property type="entry name" value="PEROXIDE STRESS RESISTANCE PROTEIN YAAA"/>
    <property type="match status" value="1"/>
</dbReference>
<evidence type="ECO:0000313" key="2">
    <source>
        <dbReference type="EMBL" id="MDN0064396.1"/>
    </source>
</evidence>
<evidence type="ECO:0000256" key="1">
    <source>
        <dbReference type="HAMAP-Rule" id="MF_00652"/>
    </source>
</evidence>
<comment type="similarity">
    <text evidence="1">Belongs to the UPF0246 family.</text>
</comment>
<accession>A0ABT7XGA1</accession>
<dbReference type="Proteomes" id="UP001168435">
    <property type="component" value="Unassembled WGS sequence"/>
</dbReference>
<dbReference type="EMBL" id="JAUEIQ010000008">
    <property type="protein sequence ID" value="MDN0064396.1"/>
    <property type="molecule type" value="Genomic_DNA"/>
</dbReference>
<comment type="caution">
    <text evidence="2">The sequence shown here is derived from an EMBL/GenBank/DDBJ whole genome shotgun (WGS) entry which is preliminary data.</text>
</comment>
<gene>
    <name evidence="2" type="ORF">QVN30_08765</name>
</gene>
<name>A0ABT7XGA1_9ACTN</name>
<keyword evidence="3" id="KW-1185">Reference proteome</keyword>
<dbReference type="Pfam" id="PF03883">
    <property type="entry name" value="H2O2_YaaD"/>
    <property type="match status" value="1"/>
</dbReference>
<protein>
    <recommendedName>
        <fullName evidence="1">UPF0246 protein QVN30_08765</fullName>
    </recommendedName>
</protein>
<reference evidence="2" key="1">
    <citation type="submission" date="2023-06" db="EMBL/GenBank/DDBJ databases">
        <authorList>
            <person name="Zeman M."/>
            <person name="Kubasova T."/>
            <person name="Jahodarova E."/>
            <person name="Nykrynova M."/>
            <person name="Rychlik I."/>
        </authorList>
    </citation>
    <scope>NUCLEOTIDE SEQUENCE</scope>
    <source>
        <strain evidence="2">176_SSukc20</strain>
    </source>
</reference>
<organism evidence="2 3">
    <name type="scientific">Collinsella ihumii</name>
    <dbReference type="NCBI Taxonomy" id="1720204"/>
    <lineage>
        <taxon>Bacteria</taxon>
        <taxon>Bacillati</taxon>
        <taxon>Actinomycetota</taxon>
        <taxon>Coriobacteriia</taxon>
        <taxon>Coriobacteriales</taxon>
        <taxon>Coriobacteriaceae</taxon>
        <taxon>Collinsella</taxon>
    </lineage>
</organism>